<dbReference type="EMBL" id="QTSX02000049">
    <property type="protein sequence ID" value="KAJ9089411.1"/>
    <property type="molecule type" value="Genomic_DNA"/>
</dbReference>
<accession>A0ACC2USD6</accession>
<proteinExistence type="predicted"/>
<organism evidence="1 2">
    <name type="scientific">Entomophthora muscae</name>
    <dbReference type="NCBI Taxonomy" id="34485"/>
    <lineage>
        <taxon>Eukaryota</taxon>
        <taxon>Fungi</taxon>
        <taxon>Fungi incertae sedis</taxon>
        <taxon>Zoopagomycota</taxon>
        <taxon>Entomophthoromycotina</taxon>
        <taxon>Entomophthoromycetes</taxon>
        <taxon>Entomophthorales</taxon>
        <taxon>Entomophthoraceae</taxon>
        <taxon>Entomophthora</taxon>
    </lineage>
</organism>
<sequence>MDDAKDNSSIIRLSVFMEVVNVVSVSIDNSFPLEAQAQGRDSNPDPEFLQATSPKDQGATCLRFLGLSSRIIAPNKGTINIPNGGNKISTISFMSLKATPVANQDSPPGEGTGLQPNPMTTALKQDNQLVNSRSLTSERAPSLGAIFLPLNPSTQIPQDHFSQFLDESPMENVKFEGGVLYRPKDPAL</sequence>
<gene>
    <name evidence="1" type="ORF">DSO57_1013350</name>
</gene>
<protein>
    <submittedName>
        <fullName evidence="1">Uncharacterized protein</fullName>
    </submittedName>
</protein>
<reference evidence="1" key="1">
    <citation type="submission" date="2022-04" db="EMBL/GenBank/DDBJ databases">
        <title>Genome of the entomopathogenic fungus Entomophthora muscae.</title>
        <authorList>
            <person name="Elya C."/>
            <person name="Lovett B.R."/>
            <person name="Lee E."/>
            <person name="Macias A.M."/>
            <person name="Hajek A.E."/>
            <person name="De Bivort B.L."/>
            <person name="Kasson M.T."/>
            <person name="De Fine Licht H.H."/>
            <person name="Stajich J.E."/>
        </authorList>
    </citation>
    <scope>NUCLEOTIDE SEQUENCE</scope>
    <source>
        <strain evidence="1">Berkeley</strain>
    </source>
</reference>
<keyword evidence="2" id="KW-1185">Reference proteome</keyword>
<dbReference type="Proteomes" id="UP001165960">
    <property type="component" value="Unassembled WGS sequence"/>
</dbReference>
<evidence type="ECO:0000313" key="1">
    <source>
        <dbReference type="EMBL" id="KAJ9089411.1"/>
    </source>
</evidence>
<evidence type="ECO:0000313" key="2">
    <source>
        <dbReference type="Proteomes" id="UP001165960"/>
    </source>
</evidence>
<comment type="caution">
    <text evidence="1">The sequence shown here is derived from an EMBL/GenBank/DDBJ whole genome shotgun (WGS) entry which is preliminary data.</text>
</comment>
<name>A0ACC2USD6_9FUNG</name>